<dbReference type="InterPro" id="IPR011057">
    <property type="entry name" value="Mss4-like_sf"/>
</dbReference>
<dbReference type="eggNOG" id="COG3791">
    <property type="taxonomic scope" value="Bacteria"/>
</dbReference>
<dbReference type="GO" id="GO:0016846">
    <property type="term" value="F:carbon-sulfur lyase activity"/>
    <property type="evidence" value="ECO:0007669"/>
    <property type="project" value="InterPro"/>
</dbReference>
<evidence type="ECO:0000256" key="1">
    <source>
        <dbReference type="ARBA" id="ARBA00005495"/>
    </source>
</evidence>
<dbReference type="SUPFAM" id="SSF51316">
    <property type="entry name" value="Mss4-like"/>
    <property type="match status" value="1"/>
</dbReference>
<keyword evidence="2" id="KW-0479">Metal-binding</keyword>
<reference evidence="6 7" key="1">
    <citation type="submission" date="2013-08" db="EMBL/GenBank/DDBJ databases">
        <title>Genomic analysis of Lysobacter defluvii.</title>
        <authorList>
            <person name="Wang Q."/>
            <person name="Wang G."/>
        </authorList>
    </citation>
    <scope>NUCLEOTIDE SEQUENCE [LARGE SCALE GENOMIC DNA]</scope>
    <source>
        <strain evidence="6 7">IMMIB APB-9</strain>
    </source>
</reference>
<accession>A0A0A0M5T7</accession>
<comment type="caution">
    <text evidence="6">The sequence shown here is derived from an EMBL/GenBank/DDBJ whole genome shotgun (WGS) entry which is preliminary data.</text>
</comment>
<evidence type="ECO:0000256" key="4">
    <source>
        <dbReference type="ARBA" id="ARBA00023239"/>
    </source>
</evidence>
<protein>
    <submittedName>
        <fullName evidence="6">Aldehyde-activating protein</fullName>
    </submittedName>
</protein>
<gene>
    <name evidence="6" type="ORF">N791_02660</name>
</gene>
<evidence type="ECO:0000313" key="6">
    <source>
        <dbReference type="EMBL" id="KGO98368.1"/>
    </source>
</evidence>
<evidence type="ECO:0000256" key="3">
    <source>
        <dbReference type="ARBA" id="ARBA00022833"/>
    </source>
</evidence>
<comment type="similarity">
    <text evidence="1">Belongs to the Gfa family.</text>
</comment>
<dbReference type="Gene3D" id="3.90.1590.10">
    <property type="entry name" value="glutathione-dependent formaldehyde- activating enzyme (gfa)"/>
    <property type="match status" value="1"/>
</dbReference>
<dbReference type="EMBL" id="AVBH01000090">
    <property type="protein sequence ID" value="KGO98368.1"/>
    <property type="molecule type" value="Genomic_DNA"/>
</dbReference>
<evidence type="ECO:0000256" key="2">
    <source>
        <dbReference type="ARBA" id="ARBA00022723"/>
    </source>
</evidence>
<organism evidence="6 7">
    <name type="scientific">Lysobacter defluvii IMMIB APB-9 = DSM 18482</name>
    <dbReference type="NCBI Taxonomy" id="1385515"/>
    <lineage>
        <taxon>Bacteria</taxon>
        <taxon>Pseudomonadati</taxon>
        <taxon>Pseudomonadota</taxon>
        <taxon>Gammaproteobacteria</taxon>
        <taxon>Lysobacterales</taxon>
        <taxon>Lysobacteraceae</taxon>
        <taxon>Novilysobacter</taxon>
    </lineage>
</organism>
<dbReference type="Pfam" id="PF04828">
    <property type="entry name" value="GFA"/>
    <property type="match status" value="1"/>
</dbReference>
<dbReference type="InterPro" id="IPR006913">
    <property type="entry name" value="CENP-V/GFA"/>
</dbReference>
<name>A0A0A0M5T7_9GAMM</name>
<dbReference type="OrthoDB" id="7765631at2"/>
<keyword evidence="4" id="KW-0456">Lyase</keyword>
<evidence type="ECO:0000259" key="5">
    <source>
        <dbReference type="PROSITE" id="PS51891"/>
    </source>
</evidence>
<dbReference type="AlphaFoldDB" id="A0A0A0M5T7"/>
<keyword evidence="3" id="KW-0862">Zinc</keyword>
<dbReference type="PANTHER" id="PTHR33337:SF40">
    <property type="entry name" value="CENP-V_GFA DOMAIN-CONTAINING PROTEIN-RELATED"/>
    <property type="match status" value="1"/>
</dbReference>
<dbReference type="GO" id="GO:0046872">
    <property type="term" value="F:metal ion binding"/>
    <property type="evidence" value="ECO:0007669"/>
    <property type="project" value="UniProtKB-KW"/>
</dbReference>
<sequence>MEGSCLCSSITVSAPTETEIGVCHCSMCRRWSGGPMLAVHCGSGVAFSGQQPPATYRSSEWAERGFCPTCGTHLFYHLLLSDEYILPVGLFQEQNFEVANQIFIDEKPEYYELANDTPKLTGEQVFAQFAQAQGDA</sequence>
<dbReference type="RefSeq" id="WP_027069903.1">
    <property type="nucleotide sequence ID" value="NZ_AUHT01000007.1"/>
</dbReference>
<feature type="domain" description="CENP-V/GFA" evidence="5">
    <location>
        <begin position="1"/>
        <end position="112"/>
    </location>
</feature>
<dbReference type="Proteomes" id="UP000030003">
    <property type="component" value="Unassembled WGS sequence"/>
</dbReference>
<proteinExistence type="inferred from homology"/>
<evidence type="ECO:0000313" key="7">
    <source>
        <dbReference type="Proteomes" id="UP000030003"/>
    </source>
</evidence>
<dbReference type="PANTHER" id="PTHR33337">
    <property type="entry name" value="GFA DOMAIN-CONTAINING PROTEIN"/>
    <property type="match status" value="1"/>
</dbReference>
<keyword evidence="7" id="KW-1185">Reference proteome</keyword>
<dbReference type="PROSITE" id="PS51891">
    <property type="entry name" value="CENP_V_GFA"/>
    <property type="match status" value="1"/>
</dbReference>